<dbReference type="AlphaFoldDB" id="A0A833RBU1"/>
<protein>
    <submittedName>
        <fullName evidence="1">Uncharacterized protein</fullName>
    </submittedName>
</protein>
<gene>
    <name evidence="1" type="ORF">E2986_13229</name>
</gene>
<sequence>MLCKTDDRGYLNTFGKLRFQNELHELRRRLGSEWHEKLNEIEEAVLNSDKPEVIPPNSKIINLYICFCNIYKDATKQCLSRNRIY</sequence>
<organism evidence="1 2">
    <name type="scientific">Frieseomelitta varia</name>
    <dbReference type="NCBI Taxonomy" id="561572"/>
    <lineage>
        <taxon>Eukaryota</taxon>
        <taxon>Metazoa</taxon>
        <taxon>Ecdysozoa</taxon>
        <taxon>Arthropoda</taxon>
        <taxon>Hexapoda</taxon>
        <taxon>Insecta</taxon>
        <taxon>Pterygota</taxon>
        <taxon>Neoptera</taxon>
        <taxon>Endopterygota</taxon>
        <taxon>Hymenoptera</taxon>
        <taxon>Apocrita</taxon>
        <taxon>Aculeata</taxon>
        <taxon>Apoidea</taxon>
        <taxon>Anthophila</taxon>
        <taxon>Apidae</taxon>
        <taxon>Frieseomelitta</taxon>
    </lineage>
</organism>
<dbReference type="EMBL" id="WNWW01000345">
    <property type="protein sequence ID" value="KAF3426004.1"/>
    <property type="molecule type" value="Genomic_DNA"/>
</dbReference>
<evidence type="ECO:0000313" key="1">
    <source>
        <dbReference type="EMBL" id="KAF3426004.1"/>
    </source>
</evidence>
<dbReference type="Proteomes" id="UP000655588">
    <property type="component" value="Unassembled WGS sequence"/>
</dbReference>
<evidence type="ECO:0000313" key="2">
    <source>
        <dbReference type="Proteomes" id="UP000655588"/>
    </source>
</evidence>
<name>A0A833RBU1_9HYME</name>
<comment type="caution">
    <text evidence="1">The sequence shown here is derived from an EMBL/GenBank/DDBJ whole genome shotgun (WGS) entry which is preliminary data.</text>
</comment>
<proteinExistence type="predicted"/>
<reference evidence="1" key="1">
    <citation type="submission" date="2019-11" db="EMBL/GenBank/DDBJ databases">
        <title>The nuclear and mitochondrial genomes of Frieseomelitta varia - a highly eusocial stingless bee (Meliponini) with a permanently sterile worker caste.</title>
        <authorList>
            <person name="Freitas F.C.P."/>
            <person name="Lourenco A.P."/>
            <person name="Nunes F.M.F."/>
            <person name="Paschoal A.R."/>
            <person name="Abreu F.C.P."/>
            <person name="Barbin F.O."/>
            <person name="Bataglia L."/>
            <person name="Cardoso-Junior C.A.M."/>
            <person name="Cervoni M.S."/>
            <person name="Silva S.R."/>
            <person name="Dalarmi F."/>
            <person name="Del Lama M.A."/>
            <person name="Depintor T.S."/>
            <person name="Ferreira K.M."/>
            <person name="Goria P.S."/>
            <person name="Jaskot M.C."/>
            <person name="Lago D.C."/>
            <person name="Luna-Lucena D."/>
            <person name="Moda L.M."/>
            <person name="Nascimento L."/>
            <person name="Pedrino M."/>
            <person name="Rabico F.O."/>
            <person name="Sanches F.C."/>
            <person name="Santos D.E."/>
            <person name="Santos C.G."/>
            <person name="Vieira J."/>
            <person name="Lopes T.F."/>
            <person name="Barchuk A.R."/>
            <person name="Hartfelder K."/>
            <person name="Simoes Z.L.P."/>
            <person name="Bitondi M.M.G."/>
            <person name="Pinheiro D.G."/>
        </authorList>
    </citation>
    <scope>NUCLEOTIDE SEQUENCE</scope>
    <source>
        <strain evidence="1">USP_RPSP 00005682</strain>
        <tissue evidence="1">Whole individual</tissue>
    </source>
</reference>
<accession>A0A833RBU1</accession>
<keyword evidence="2" id="KW-1185">Reference proteome</keyword>